<proteinExistence type="predicted"/>
<dbReference type="AlphaFoldDB" id="A0A7J0EYH5"/>
<dbReference type="OrthoDB" id="1751927at2759"/>
<keyword evidence="3" id="KW-1185">Reference proteome</keyword>
<organism evidence="2 3">
    <name type="scientific">Actinidia rufa</name>
    <dbReference type="NCBI Taxonomy" id="165716"/>
    <lineage>
        <taxon>Eukaryota</taxon>
        <taxon>Viridiplantae</taxon>
        <taxon>Streptophyta</taxon>
        <taxon>Embryophyta</taxon>
        <taxon>Tracheophyta</taxon>
        <taxon>Spermatophyta</taxon>
        <taxon>Magnoliopsida</taxon>
        <taxon>eudicotyledons</taxon>
        <taxon>Gunneridae</taxon>
        <taxon>Pentapetalae</taxon>
        <taxon>asterids</taxon>
        <taxon>Ericales</taxon>
        <taxon>Actinidiaceae</taxon>
        <taxon>Actinidia</taxon>
    </lineage>
</organism>
<evidence type="ECO:0000313" key="3">
    <source>
        <dbReference type="Proteomes" id="UP000585474"/>
    </source>
</evidence>
<accession>A0A7J0EYH5</accession>
<evidence type="ECO:0000256" key="1">
    <source>
        <dbReference type="SAM" id="MobiDB-lite"/>
    </source>
</evidence>
<feature type="region of interest" description="Disordered" evidence="1">
    <location>
        <begin position="154"/>
        <end position="204"/>
    </location>
</feature>
<name>A0A7J0EYH5_9ERIC</name>
<sequence>MIIGLSSMETVSEDLEADEVIQLPSSPREDHPSPEGSPSADVSLSIEKETNIMTQDELDHLRESCSFPSNIQIRLLKTNETIVSTRPGEVVFYEVAFHAGLCLPIHPIIRRDAEVLRIPRSWGTPGDLKAQVLQRGQPFWVVIGGKCPWGETSNISPSKKVKKVYEDKKKRSSGKAPAKSRATSNAMASKGAAPAIAPREGTSANPGAILRLNASMLENPAMAKKLLNGVIPPLDKEERQISYLYLDLDIHDMGINADLLKEEEEGKPDNSLTPS</sequence>
<gene>
    <name evidence="2" type="ORF">Acr_07g0014420</name>
</gene>
<comment type="caution">
    <text evidence="2">The sequence shown here is derived from an EMBL/GenBank/DDBJ whole genome shotgun (WGS) entry which is preliminary data.</text>
</comment>
<reference evidence="2 3" key="1">
    <citation type="submission" date="2019-07" db="EMBL/GenBank/DDBJ databases">
        <title>De Novo Assembly of kiwifruit Actinidia rufa.</title>
        <authorList>
            <person name="Sugita-Konishi S."/>
            <person name="Sato K."/>
            <person name="Mori E."/>
            <person name="Abe Y."/>
            <person name="Kisaki G."/>
            <person name="Hamano K."/>
            <person name="Suezawa K."/>
            <person name="Otani M."/>
            <person name="Fukuda T."/>
            <person name="Manabe T."/>
            <person name="Gomi K."/>
            <person name="Tabuchi M."/>
            <person name="Akimitsu K."/>
            <person name="Kataoka I."/>
        </authorList>
    </citation>
    <scope>NUCLEOTIDE SEQUENCE [LARGE SCALE GENOMIC DNA]</scope>
    <source>
        <strain evidence="3">cv. Fuchu</strain>
    </source>
</reference>
<feature type="region of interest" description="Disordered" evidence="1">
    <location>
        <begin position="1"/>
        <end position="42"/>
    </location>
</feature>
<dbReference type="Proteomes" id="UP000585474">
    <property type="component" value="Unassembled WGS sequence"/>
</dbReference>
<evidence type="ECO:0000313" key="2">
    <source>
        <dbReference type="EMBL" id="GFY91246.1"/>
    </source>
</evidence>
<protein>
    <submittedName>
        <fullName evidence="2">Uncharacterized protein</fullName>
    </submittedName>
</protein>
<dbReference type="EMBL" id="BJWL01000007">
    <property type="protein sequence ID" value="GFY91246.1"/>
    <property type="molecule type" value="Genomic_DNA"/>
</dbReference>